<evidence type="ECO:0000313" key="2">
    <source>
        <dbReference type="EMBL" id="VXB91070.1"/>
    </source>
</evidence>
<gene>
    <name evidence="2" type="ORF">MARI151_50073</name>
</gene>
<feature type="signal peptide" evidence="1">
    <location>
        <begin position="1"/>
        <end position="20"/>
    </location>
</feature>
<proteinExistence type="predicted"/>
<dbReference type="EMBL" id="CABWLR010000005">
    <property type="protein sequence ID" value="VXB91070.1"/>
    <property type="molecule type" value="Genomic_DNA"/>
</dbReference>
<evidence type="ECO:0000313" key="3">
    <source>
        <dbReference type="Proteomes" id="UP000430202"/>
    </source>
</evidence>
<evidence type="ECO:0000256" key="1">
    <source>
        <dbReference type="SAM" id="SignalP"/>
    </source>
</evidence>
<keyword evidence="1" id="KW-0732">Signal</keyword>
<sequence length="232" mass="25852">MKKNIYFFCTVVLFSLSSFATNVECEYANSNMGYAKSQLTAALQTQDINQARFYAYKALNALEKSKAQLNNCGCKSAKTTLYENIEVLTLATRSTTLEGTISYLNESIALTKNTIMVLESHDTHHSAYSDYALSINTTTSSTSTHTDKMAKKGKSLFETIDSSLEKYRISLDRVVESVDCKEATAFATKIYEECEAQLLNPNITEGSKYYNLRTKEITQEALNKIGNCSATK</sequence>
<name>A0A653UDW6_9FLAO</name>
<reference evidence="2 3" key="1">
    <citation type="submission" date="2019-10" db="EMBL/GenBank/DDBJ databases">
        <authorList>
            <person name="Karimi E."/>
        </authorList>
    </citation>
    <scope>NUCLEOTIDE SEQUENCE [LARGE SCALE GENOMIC DNA]</scope>
    <source>
        <strain evidence="2">Maribacter sp. 151</strain>
    </source>
</reference>
<accession>A0A653UDW6</accession>
<protein>
    <recommendedName>
        <fullName evidence="4">DUF4398 domain-containing protein</fullName>
    </recommendedName>
</protein>
<keyword evidence="3" id="KW-1185">Reference proteome</keyword>
<dbReference type="RefSeq" id="WP_159303349.1">
    <property type="nucleotide sequence ID" value="NZ_LR733271.1"/>
</dbReference>
<dbReference type="Proteomes" id="UP000430202">
    <property type="component" value="Unassembled WGS sequence"/>
</dbReference>
<feature type="chain" id="PRO_5024950233" description="DUF4398 domain-containing protein" evidence="1">
    <location>
        <begin position="21"/>
        <end position="232"/>
    </location>
</feature>
<evidence type="ECO:0008006" key="4">
    <source>
        <dbReference type="Google" id="ProtNLM"/>
    </source>
</evidence>
<organism evidence="2 3">
    <name type="scientific">Maribacter litoralis</name>
    <dbReference type="NCBI Taxonomy" id="2059726"/>
    <lineage>
        <taxon>Bacteria</taxon>
        <taxon>Pseudomonadati</taxon>
        <taxon>Bacteroidota</taxon>
        <taxon>Flavobacteriia</taxon>
        <taxon>Flavobacteriales</taxon>
        <taxon>Flavobacteriaceae</taxon>
        <taxon>Maribacter</taxon>
    </lineage>
</organism>
<dbReference type="AlphaFoldDB" id="A0A653UDW6"/>